<reference evidence="7 8" key="1">
    <citation type="submission" date="2018-10" db="EMBL/GenBank/DDBJ databases">
        <title>Phylogenomics of Brevibacillus.</title>
        <authorList>
            <person name="Dunlap C."/>
        </authorList>
    </citation>
    <scope>NUCLEOTIDE SEQUENCE [LARGE SCALE GENOMIC DNA]</scope>
    <source>
        <strain evidence="7 8">JCM 12215</strain>
    </source>
</reference>
<dbReference type="InterPro" id="IPR047057">
    <property type="entry name" value="MerR_fam"/>
</dbReference>
<dbReference type="InterPro" id="IPR036244">
    <property type="entry name" value="TipA-like_antibiotic-bd"/>
</dbReference>
<protein>
    <submittedName>
        <fullName evidence="7">MerR family transcriptional regulator</fullName>
    </submittedName>
</protein>
<dbReference type="OrthoDB" id="9814833at2"/>
<name>A0A3M8CGW6_9BACL</name>
<dbReference type="GO" id="GO:0003700">
    <property type="term" value="F:DNA-binding transcription factor activity"/>
    <property type="evidence" value="ECO:0007669"/>
    <property type="project" value="InterPro"/>
</dbReference>
<evidence type="ECO:0000256" key="3">
    <source>
        <dbReference type="ARBA" id="ARBA00023159"/>
    </source>
</evidence>
<dbReference type="SUPFAM" id="SSF46955">
    <property type="entry name" value="Putative DNA-binding domain"/>
    <property type="match status" value="1"/>
</dbReference>
<keyword evidence="2" id="KW-0238">DNA-binding</keyword>
<dbReference type="PRINTS" id="PR00040">
    <property type="entry name" value="HTHMERR"/>
</dbReference>
<evidence type="ECO:0000313" key="7">
    <source>
        <dbReference type="EMBL" id="RNB74879.1"/>
    </source>
</evidence>
<dbReference type="EMBL" id="RHHR01000013">
    <property type="protein sequence ID" value="RNB74879.1"/>
    <property type="molecule type" value="Genomic_DNA"/>
</dbReference>
<evidence type="ECO:0000256" key="4">
    <source>
        <dbReference type="ARBA" id="ARBA00023163"/>
    </source>
</evidence>
<feature type="coiled-coil region" evidence="5">
    <location>
        <begin position="77"/>
        <end position="104"/>
    </location>
</feature>
<accession>A0A3M8CGW6</accession>
<gene>
    <name evidence="7" type="ORF">EDM52_09150</name>
</gene>
<dbReference type="SMART" id="SM00422">
    <property type="entry name" value="HTH_MERR"/>
    <property type="match status" value="1"/>
</dbReference>
<comment type="caution">
    <text evidence="7">The sequence shown here is derived from an EMBL/GenBank/DDBJ whole genome shotgun (WGS) entry which is preliminary data.</text>
</comment>
<keyword evidence="8" id="KW-1185">Reference proteome</keyword>
<sequence>MEYTVQKLGQLAGISTRTLRYYDQIGMLKPARINSSGYRIYGLAEVDKLQQIMFYRELGLPLEQIKELVNSPAFDDAKALREHREQLLEKRKQLDVLIANVEKTMAQKEGRMTMTDREKFEGFKQSLIDENEQKYGKEIREKYGDEVVERSNEKLRGMTPEQYEAMKRLEEEVMTMLAQAFQQGDPAGELAQKAAELHRQWLSFSWNAYSKEAHAGIVQMYVVDERFKAYYDKHQAGMAEFLRDAVWIYTSNKS</sequence>
<evidence type="ECO:0000256" key="1">
    <source>
        <dbReference type="ARBA" id="ARBA00023015"/>
    </source>
</evidence>
<dbReference type="InterPro" id="IPR009061">
    <property type="entry name" value="DNA-bd_dom_put_sf"/>
</dbReference>
<dbReference type="GO" id="GO:0003677">
    <property type="term" value="F:DNA binding"/>
    <property type="evidence" value="ECO:0007669"/>
    <property type="project" value="UniProtKB-KW"/>
</dbReference>
<dbReference type="PANTHER" id="PTHR30204">
    <property type="entry name" value="REDOX-CYCLING DRUG-SENSING TRANSCRIPTIONAL ACTIVATOR SOXR"/>
    <property type="match status" value="1"/>
</dbReference>
<keyword evidence="1" id="KW-0805">Transcription regulation</keyword>
<dbReference type="PANTHER" id="PTHR30204:SF90">
    <property type="entry name" value="HTH-TYPE TRANSCRIPTIONAL ACTIVATOR MTA"/>
    <property type="match status" value="1"/>
</dbReference>
<dbReference type="SUPFAM" id="SSF89082">
    <property type="entry name" value="Antibiotic binding domain of TipA-like multidrug resistance regulators"/>
    <property type="match status" value="1"/>
</dbReference>
<dbReference type="Gene3D" id="1.10.490.50">
    <property type="entry name" value="Antibiotic binding domain of TipA-like multidrug resistance regulators"/>
    <property type="match status" value="1"/>
</dbReference>
<keyword evidence="3" id="KW-0010">Activator</keyword>
<dbReference type="InterPro" id="IPR000551">
    <property type="entry name" value="MerR-type_HTH_dom"/>
</dbReference>
<dbReference type="RefSeq" id="WP_122908697.1">
    <property type="nucleotide sequence ID" value="NZ_CBCSBE010000005.1"/>
</dbReference>
<keyword evidence="5" id="KW-0175">Coiled coil</keyword>
<evidence type="ECO:0000256" key="5">
    <source>
        <dbReference type="SAM" id="Coils"/>
    </source>
</evidence>
<feature type="domain" description="HTH merR-type" evidence="6">
    <location>
        <begin position="1"/>
        <end position="71"/>
    </location>
</feature>
<dbReference type="InterPro" id="IPR012925">
    <property type="entry name" value="TipAS_dom"/>
</dbReference>
<dbReference type="Pfam" id="PF07739">
    <property type="entry name" value="TipAS"/>
    <property type="match status" value="1"/>
</dbReference>
<evidence type="ECO:0000313" key="8">
    <source>
        <dbReference type="Proteomes" id="UP000282028"/>
    </source>
</evidence>
<organism evidence="7 8">
    <name type="scientific">Brevibacillus invocatus</name>
    <dbReference type="NCBI Taxonomy" id="173959"/>
    <lineage>
        <taxon>Bacteria</taxon>
        <taxon>Bacillati</taxon>
        <taxon>Bacillota</taxon>
        <taxon>Bacilli</taxon>
        <taxon>Bacillales</taxon>
        <taxon>Paenibacillaceae</taxon>
        <taxon>Brevibacillus</taxon>
    </lineage>
</organism>
<evidence type="ECO:0000259" key="6">
    <source>
        <dbReference type="PROSITE" id="PS50937"/>
    </source>
</evidence>
<dbReference type="Gene3D" id="1.10.1660.10">
    <property type="match status" value="1"/>
</dbReference>
<dbReference type="Proteomes" id="UP000282028">
    <property type="component" value="Unassembled WGS sequence"/>
</dbReference>
<evidence type="ECO:0000256" key="2">
    <source>
        <dbReference type="ARBA" id="ARBA00023125"/>
    </source>
</evidence>
<dbReference type="PROSITE" id="PS50937">
    <property type="entry name" value="HTH_MERR_2"/>
    <property type="match status" value="1"/>
</dbReference>
<keyword evidence="4" id="KW-0804">Transcription</keyword>
<dbReference type="AlphaFoldDB" id="A0A3M8CGW6"/>
<dbReference type="Pfam" id="PF13411">
    <property type="entry name" value="MerR_1"/>
    <property type="match status" value="1"/>
</dbReference>
<dbReference type="CDD" id="cd01106">
    <property type="entry name" value="HTH_TipAL-Mta"/>
    <property type="match status" value="1"/>
</dbReference>
<proteinExistence type="predicted"/>